<organism evidence="3">
    <name type="scientific">bioreactor metagenome</name>
    <dbReference type="NCBI Taxonomy" id="1076179"/>
    <lineage>
        <taxon>unclassified sequences</taxon>
        <taxon>metagenomes</taxon>
        <taxon>ecological metagenomes</taxon>
    </lineage>
</organism>
<dbReference type="EMBL" id="VSSQ01000017">
    <property type="protein sequence ID" value="MPL62313.1"/>
    <property type="molecule type" value="Genomic_DNA"/>
</dbReference>
<dbReference type="Gene3D" id="3.40.50.720">
    <property type="entry name" value="NAD(P)-binding Rossmann-like Domain"/>
    <property type="match status" value="1"/>
</dbReference>
<accession>A0A644T5X8</accession>
<dbReference type="Pfam" id="PF01370">
    <property type="entry name" value="Epimerase"/>
    <property type="match status" value="1"/>
</dbReference>
<dbReference type="GO" id="GO:0003978">
    <property type="term" value="F:UDP-glucose 4-epimerase activity"/>
    <property type="evidence" value="ECO:0007669"/>
    <property type="project" value="UniProtKB-EC"/>
</dbReference>
<dbReference type="InterPro" id="IPR001509">
    <property type="entry name" value="Epimerase_deHydtase"/>
</dbReference>
<proteinExistence type="inferred from homology"/>
<comment type="caution">
    <text evidence="3">The sequence shown here is derived from an EMBL/GenBank/DDBJ whole genome shotgun (WGS) entry which is preliminary data.</text>
</comment>
<dbReference type="EC" id="5.1.3.2" evidence="3"/>
<keyword evidence="3" id="KW-0413">Isomerase</keyword>
<comment type="similarity">
    <text evidence="1">Belongs to the NAD(P)-dependent epimerase/dehydratase family.</text>
</comment>
<dbReference type="AlphaFoldDB" id="A0A644T5X8"/>
<name>A0A644T5X8_9ZZZZ</name>
<feature type="domain" description="NAD-dependent epimerase/dehydratase" evidence="2">
    <location>
        <begin position="10"/>
        <end position="240"/>
    </location>
</feature>
<dbReference type="Gene3D" id="3.90.25.10">
    <property type="entry name" value="UDP-galactose 4-epimerase, domain 1"/>
    <property type="match status" value="1"/>
</dbReference>
<dbReference type="SUPFAM" id="SSF51735">
    <property type="entry name" value="NAD(P)-binding Rossmann-fold domains"/>
    <property type="match status" value="1"/>
</dbReference>
<reference evidence="3" key="1">
    <citation type="submission" date="2019-08" db="EMBL/GenBank/DDBJ databases">
        <authorList>
            <person name="Kucharzyk K."/>
            <person name="Murdoch R.W."/>
            <person name="Higgins S."/>
            <person name="Loffler F."/>
        </authorList>
    </citation>
    <scope>NUCLEOTIDE SEQUENCE</scope>
</reference>
<dbReference type="PANTHER" id="PTHR43000">
    <property type="entry name" value="DTDP-D-GLUCOSE 4,6-DEHYDRATASE-RELATED"/>
    <property type="match status" value="1"/>
</dbReference>
<gene>
    <name evidence="3" type="ORF">SDC9_07927</name>
</gene>
<protein>
    <submittedName>
        <fullName evidence="3">UDP-glucose 4-epimerase</fullName>
        <ecNumber evidence="3">5.1.3.2</ecNumber>
    </submittedName>
</protein>
<dbReference type="InterPro" id="IPR036291">
    <property type="entry name" value="NAD(P)-bd_dom_sf"/>
</dbReference>
<sequence length="307" mass="34550">MKDDIKGKKIMVTGGAGFIGSHLVDRLIDLGARVVIVDNLSTGLKQNINPKAVFYKLDINDKKIKNVFEKEKPQVVFLLACNTKVPKSIEDPMFDIQSLVGNLNVLVNAKNNKVSKIIAASSGFVYGNTTKFPTPESAPIIPENPYIINKSAMEKYVEFFCMTYNIEYVILRYATVYGPRQVGGAMADYIRNIKAGTSADIYGNGKKTRDYVYIEDVIQANMLALKYKPHKNVTPIFNIGTGVETTLNSLYSKICKILNKKSKPTYQKDRKGEMFRFSLSTSKSNKYLHWKYLNSLDEGLKKILLNK</sequence>
<evidence type="ECO:0000259" key="2">
    <source>
        <dbReference type="Pfam" id="PF01370"/>
    </source>
</evidence>
<evidence type="ECO:0000313" key="3">
    <source>
        <dbReference type="EMBL" id="MPL62313.1"/>
    </source>
</evidence>
<evidence type="ECO:0000256" key="1">
    <source>
        <dbReference type="ARBA" id="ARBA00007637"/>
    </source>
</evidence>